<dbReference type="Gene3D" id="3.40.50.300">
    <property type="entry name" value="P-loop containing nucleotide triphosphate hydrolases"/>
    <property type="match status" value="1"/>
</dbReference>
<feature type="compositionally biased region" description="Basic and acidic residues" evidence="1">
    <location>
        <begin position="63"/>
        <end position="74"/>
    </location>
</feature>
<evidence type="ECO:0000313" key="5">
    <source>
        <dbReference type="Proteomes" id="UP001501009"/>
    </source>
</evidence>
<feature type="domain" description="NACHT" evidence="3">
    <location>
        <begin position="162"/>
        <end position="260"/>
    </location>
</feature>
<evidence type="ECO:0000256" key="1">
    <source>
        <dbReference type="SAM" id="MobiDB-lite"/>
    </source>
</evidence>
<reference evidence="5" key="1">
    <citation type="journal article" date="2019" name="Int. J. Syst. Evol. Microbiol.">
        <title>The Global Catalogue of Microorganisms (GCM) 10K type strain sequencing project: providing services to taxonomists for standard genome sequencing and annotation.</title>
        <authorList>
            <consortium name="The Broad Institute Genomics Platform"/>
            <consortium name="The Broad Institute Genome Sequencing Center for Infectious Disease"/>
            <person name="Wu L."/>
            <person name="Ma J."/>
        </authorList>
    </citation>
    <scope>NUCLEOTIDE SEQUENCE [LARGE SCALE GENOMIC DNA]</scope>
    <source>
        <strain evidence="5">JCM 17138</strain>
    </source>
</reference>
<feature type="region of interest" description="Disordered" evidence="1">
    <location>
        <begin position="371"/>
        <end position="399"/>
    </location>
</feature>
<feature type="transmembrane region" description="Helical" evidence="2">
    <location>
        <begin position="680"/>
        <end position="701"/>
    </location>
</feature>
<gene>
    <name evidence="4" type="ORF">GCM10022403_038030</name>
</gene>
<dbReference type="InterPro" id="IPR007111">
    <property type="entry name" value="NACHT_NTPase"/>
</dbReference>
<keyword evidence="2" id="KW-1133">Transmembrane helix</keyword>
<sequence>MDEVAPDGRDAEPPGPGDGTPEPGVRSEVSGGNFYGPVFMGGEFEGVKVGSQAVQPPGSGPAPRHDQDDQHDELTETTELTDATEKFADAVRNRWKVEKKRRWVEHPDPGLLPVRWTVAHTLMDHWANVHGTPDDDTAGPVDLEQHPGDIATTYGRVPSGRLVVLGEAGSGKTVLGLRLVLDLLQLRAHGDPVPEIFSLGSWDPRAETLAEWLRDRLSRDTPGMDTMTREGTTVAEALIEKGLVLPVLDGFDEMADGLEADALDQLSRFPGHLVLTSRTGPYAAAIGDTGGPTRGPTRGLKRAAAIELTALTPADAKKFLTLGSAPAVEPEWDQVLARLRDAPSTRTGKSLREALTTPLMISLARDVYGERASTGDENRNGNGNGDGSEHGGPPRSPRDLLRFRSRKAVEEHLLSSFVPSAYRRRAGDPDAPPRGWTSQRAQRWLGYLAAHLDGRRDLAWWEIGTSIGLPARTAVISFLAALSFAVTTAVGNLPVDLLGTSHGLGFAIRRGLVVGTLHGLVFGLVLGYVYRRADSSTGDLLRPRPVRVHFFRRDREPDKAFSHKVVGGTLLGFFIALAIVLVDRLLLPPLALDDGLGGNLVSAAEFPLTVGLSAGAAMAVIAWLETPITWQTSVSCADLLRQSRANVVSHLLVWALVVGLVAGLGATFTEPPLRSLQLGLVFGIEGAFCAGLAYGLCLTAWGQWVALARIWLPLTGRLPWRLVAFLEDACERDVLRRSGAVYQFRHARLQDHLAGYGPSAPGAGVSPPRRSSPGARATAPSWSRPRPR</sequence>
<protein>
    <submittedName>
        <fullName evidence="4">NACHT domain-containing protein</fullName>
    </submittedName>
</protein>
<feature type="compositionally biased region" description="Basic and acidic residues" evidence="1">
    <location>
        <begin position="1"/>
        <end position="12"/>
    </location>
</feature>
<dbReference type="EMBL" id="BAABDE010000017">
    <property type="protein sequence ID" value="GAA3800147.1"/>
    <property type="molecule type" value="Genomic_DNA"/>
</dbReference>
<dbReference type="Pfam" id="PF05729">
    <property type="entry name" value="NACHT"/>
    <property type="match status" value="1"/>
</dbReference>
<keyword evidence="2" id="KW-0812">Transmembrane</keyword>
<organism evidence="4 5">
    <name type="scientific">Streptomyces coacervatus</name>
    <dbReference type="NCBI Taxonomy" id="647381"/>
    <lineage>
        <taxon>Bacteria</taxon>
        <taxon>Bacillati</taxon>
        <taxon>Actinomycetota</taxon>
        <taxon>Actinomycetes</taxon>
        <taxon>Kitasatosporales</taxon>
        <taxon>Streptomycetaceae</taxon>
        <taxon>Streptomyces</taxon>
    </lineage>
</organism>
<dbReference type="Proteomes" id="UP001501009">
    <property type="component" value="Unassembled WGS sequence"/>
</dbReference>
<keyword evidence="2" id="KW-0472">Membrane</keyword>
<feature type="compositionally biased region" description="Low complexity" evidence="1">
    <location>
        <begin position="756"/>
        <end position="768"/>
    </location>
</feature>
<evidence type="ECO:0000256" key="2">
    <source>
        <dbReference type="SAM" id="Phobius"/>
    </source>
</evidence>
<feature type="region of interest" description="Disordered" evidence="1">
    <location>
        <begin position="1"/>
        <end position="79"/>
    </location>
</feature>
<keyword evidence="5" id="KW-1185">Reference proteome</keyword>
<proteinExistence type="predicted"/>
<feature type="region of interest" description="Disordered" evidence="1">
    <location>
        <begin position="756"/>
        <end position="788"/>
    </location>
</feature>
<evidence type="ECO:0000259" key="3">
    <source>
        <dbReference type="Pfam" id="PF05729"/>
    </source>
</evidence>
<dbReference type="InterPro" id="IPR027417">
    <property type="entry name" value="P-loop_NTPase"/>
</dbReference>
<feature type="transmembrane region" description="Helical" evidence="2">
    <location>
        <begin position="565"/>
        <end position="586"/>
    </location>
</feature>
<evidence type="ECO:0000313" key="4">
    <source>
        <dbReference type="EMBL" id="GAA3800147.1"/>
    </source>
</evidence>
<accession>A0ABP7HRJ1</accession>
<feature type="transmembrane region" description="Helical" evidence="2">
    <location>
        <begin position="507"/>
        <end position="530"/>
    </location>
</feature>
<comment type="caution">
    <text evidence="4">The sequence shown here is derived from an EMBL/GenBank/DDBJ whole genome shotgun (WGS) entry which is preliminary data.</text>
</comment>
<feature type="transmembrane region" description="Helical" evidence="2">
    <location>
        <begin position="606"/>
        <end position="624"/>
    </location>
</feature>
<name>A0ABP7HRJ1_9ACTN</name>
<feature type="transmembrane region" description="Helical" evidence="2">
    <location>
        <begin position="645"/>
        <end position="668"/>
    </location>
</feature>